<dbReference type="PANTHER" id="PTHR44051:SF8">
    <property type="entry name" value="GLUTATHIONE S-TRANSFERASE GSTA"/>
    <property type="match status" value="1"/>
</dbReference>
<dbReference type="SUPFAM" id="SSF47616">
    <property type="entry name" value="GST C-terminal domain-like"/>
    <property type="match status" value="1"/>
</dbReference>
<sequence length="202" mass="22710">MIKIYGILKSRAVRPVWTAEELGIPYELVPMHYAGDEVKSAAYLALNPNGQVPTLVDGDLVLFESLAIDLYLAKQHRAFGLWGADDHEEARIFQWTLWAATEAEPLARQWFRYTSFLPQESRIPALAAAALEGLRARFAVLDHALRDADYLVGNRFTVADLNVAAVLQRFVQLGGADYPNALAWHRRCFERPAAQRVFGERG</sequence>
<dbReference type="SFLD" id="SFLDG00358">
    <property type="entry name" value="Main_(cytGST)"/>
    <property type="match status" value="1"/>
</dbReference>
<dbReference type="Gene3D" id="3.40.30.10">
    <property type="entry name" value="Glutaredoxin"/>
    <property type="match status" value="1"/>
</dbReference>
<evidence type="ECO:0000259" key="4">
    <source>
        <dbReference type="PROSITE" id="PS50404"/>
    </source>
</evidence>
<evidence type="ECO:0000313" key="6">
    <source>
        <dbReference type="EMBL" id="SEK15814.1"/>
    </source>
</evidence>
<dbReference type="SFLD" id="SFLDS00019">
    <property type="entry name" value="Glutathione_Transferase_(cytos"/>
    <property type="match status" value="1"/>
</dbReference>
<dbReference type="CDD" id="cd03207">
    <property type="entry name" value="GST_C_8"/>
    <property type="match status" value="1"/>
</dbReference>
<evidence type="ECO:0000259" key="5">
    <source>
        <dbReference type="PROSITE" id="PS50405"/>
    </source>
</evidence>
<dbReference type="PROSITE" id="PS50404">
    <property type="entry name" value="GST_NTER"/>
    <property type="match status" value="1"/>
</dbReference>
<dbReference type="EMBL" id="FNZM01000051">
    <property type="protein sequence ID" value="SEK15814.1"/>
    <property type="molecule type" value="Genomic_DNA"/>
</dbReference>
<dbReference type="InterPro" id="IPR004045">
    <property type="entry name" value="Glutathione_S-Trfase_N"/>
</dbReference>
<dbReference type="InterPro" id="IPR004046">
    <property type="entry name" value="GST_C"/>
</dbReference>
<keyword evidence="2" id="KW-0808">Transferase</keyword>
<dbReference type="CDD" id="cd03046">
    <property type="entry name" value="GST_N_GTT1_like"/>
    <property type="match status" value="1"/>
</dbReference>
<protein>
    <submittedName>
        <fullName evidence="6">Glutathione S-transferase</fullName>
    </submittedName>
</protein>
<feature type="domain" description="GST N-terminal" evidence="4">
    <location>
        <begin position="1"/>
        <end position="80"/>
    </location>
</feature>
<evidence type="ECO:0000313" key="7">
    <source>
        <dbReference type="Proteomes" id="UP000183529"/>
    </source>
</evidence>
<dbReference type="RefSeq" id="WP_074987900.1">
    <property type="nucleotide sequence ID" value="NZ_CADFGN010000033.1"/>
</dbReference>
<dbReference type="SFLD" id="SFLDG01150">
    <property type="entry name" value="Main.1:_Beta-like"/>
    <property type="match status" value="1"/>
</dbReference>
<dbReference type="AlphaFoldDB" id="A0AAQ1JYS2"/>
<accession>A0AAQ1JYS2</accession>
<evidence type="ECO:0000256" key="3">
    <source>
        <dbReference type="RuleBase" id="RU003494"/>
    </source>
</evidence>
<feature type="domain" description="GST C-terminal" evidence="5">
    <location>
        <begin position="85"/>
        <end position="202"/>
    </location>
</feature>
<dbReference type="Pfam" id="PF00043">
    <property type="entry name" value="GST_C"/>
    <property type="match status" value="1"/>
</dbReference>
<reference evidence="6 7" key="1">
    <citation type="submission" date="2016-10" db="EMBL/GenBank/DDBJ databases">
        <authorList>
            <person name="Varghese N."/>
            <person name="Submissions S."/>
        </authorList>
    </citation>
    <scope>NUCLEOTIDE SEQUENCE [LARGE SCALE GENOMIC DNA]</scope>
    <source>
        <strain evidence="6 7">LMG 22274</strain>
    </source>
</reference>
<dbReference type="Gene3D" id="1.20.1050.10">
    <property type="match status" value="1"/>
</dbReference>
<dbReference type="PANTHER" id="PTHR44051">
    <property type="entry name" value="GLUTATHIONE S-TRANSFERASE-RELATED"/>
    <property type="match status" value="1"/>
</dbReference>
<comment type="similarity">
    <text evidence="1 3">Belongs to the GST superfamily.</text>
</comment>
<dbReference type="InterPro" id="IPR036249">
    <property type="entry name" value="Thioredoxin-like_sf"/>
</dbReference>
<organism evidence="6 7">
    <name type="scientific">Paraburkholderia tropica</name>
    <dbReference type="NCBI Taxonomy" id="92647"/>
    <lineage>
        <taxon>Bacteria</taxon>
        <taxon>Pseudomonadati</taxon>
        <taxon>Pseudomonadota</taxon>
        <taxon>Betaproteobacteria</taxon>
        <taxon>Burkholderiales</taxon>
        <taxon>Burkholderiaceae</taxon>
        <taxon>Paraburkholderia</taxon>
    </lineage>
</organism>
<dbReference type="InterPro" id="IPR040079">
    <property type="entry name" value="Glutathione_S-Trfase"/>
</dbReference>
<dbReference type="Pfam" id="PF02798">
    <property type="entry name" value="GST_N"/>
    <property type="match status" value="1"/>
</dbReference>
<dbReference type="FunFam" id="3.40.30.10:FF:000039">
    <property type="entry name" value="Glutathione S-transferase domain"/>
    <property type="match status" value="1"/>
</dbReference>
<evidence type="ECO:0000256" key="1">
    <source>
        <dbReference type="ARBA" id="ARBA00007409"/>
    </source>
</evidence>
<name>A0AAQ1JYS2_9BURK</name>
<dbReference type="GeneID" id="61308394"/>
<comment type="caution">
    <text evidence="6">The sequence shown here is derived from an EMBL/GenBank/DDBJ whole genome shotgun (WGS) entry which is preliminary data.</text>
</comment>
<proteinExistence type="inferred from homology"/>
<dbReference type="SUPFAM" id="SSF52833">
    <property type="entry name" value="Thioredoxin-like"/>
    <property type="match status" value="1"/>
</dbReference>
<evidence type="ECO:0000256" key="2">
    <source>
        <dbReference type="ARBA" id="ARBA00022679"/>
    </source>
</evidence>
<gene>
    <name evidence="6" type="ORF">SAMN05216550_1519</name>
</gene>
<dbReference type="PROSITE" id="PS50405">
    <property type="entry name" value="GST_CTER"/>
    <property type="match status" value="1"/>
</dbReference>
<dbReference type="InterPro" id="IPR010987">
    <property type="entry name" value="Glutathione-S-Trfase_C-like"/>
</dbReference>
<dbReference type="InterPro" id="IPR036282">
    <property type="entry name" value="Glutathione-S-Trfase_C_sf"/>
</dbReference>
<dbReference type="Proteomes" id="UP000183529">
    <property type="component" value="Unassembled WGS sequence"/>
</dbReference>
<dbReference type="GO" id="GO:0016740">
    <property type="term" value="F:transferase activity"/>
    <property type="evidence" value="ECO:0007669"/>
    <property type="project" value="UniProtKB-KW"/>
</dbReference>